<dbReference type="GO" id="GO:0005737">
    <property type="term" value="C:cytoplasm"/>
    <property type="evidence" value="ECO:0007669"/>
    <property type="project" value="UniProtKB-SubCell"/>
</dbReference>
<dbReference type="RefSeq" id="WP_085441770.1">
    <property type="nucleotide sequence ID" value="NZ_LVJN01000018.1"/>
</dbReference>
<keyword evidence="4" id="KW-1185">Reference proteome</keyword>
<evidence type="ECO:0000313" key="4">
    <source>
        <dbReference type="Proteomes" id="UP000194003"/>
    </source>
</evidence>
<dbReference type="FunFam" id="3.50.80.10:FF:000001">
    <property type="entry name" value="D-aminoacyl-tRNA deacylase"/>
    <property type="match status" value="1"/>
</dbReference>
<dbReference type="EMBL" id="LVJN01000018">
    <property type="protein sequence ID" value="OSM05134.1"/>
    <property type="molecule type" value="Genomic_DNA"/>
</dbReference>
<comment type="subcellular location">
    <subcellularLocation>
        <location evidence="2">Cytoplasm</location>
    </subcellularLocation>
</comment>
<evidence type="ECO:0000256" key="2">
    <source>
        <dbReference type="HAMAP-Rule" id="MF_00518"/>
    </source>
</evidence>
<gene>
    <name evidence="2" type="primary">dtd</name>
    <name evidence="3" type="ORF">MAIT1_03286</name>
</gene>
<evidence type="ECO:0000256" key="1">
    <source>
        <dbReference type="ARBA" id="ARBA00009673"/>
    </source>
</evidence>
<keyword evidence="2" id="KW-0378">Hydrolase</keyword>
<reference evidence="3 4" key="1">
    <citation type="journal article" date="2016" name="BMC Genomics">
        <title>Combined genomic and structural analyses of a cultured magnetotactic bacterium reveals its niche adaptation to a dynamic environment.</title>
        <authorList>
            <person name="Araujo A.C."/>
            <person name="Morillo V."/>
            <person name="Cypriano J."/>
            <person name="Teixeira L.C."/>
            <person name="Leao P."/>
            <person name="Lyra S."/>
            <person name="Almeida L.G."/>
            <person name="Bazylinski D.A."/>
            <person name="Vasconcellos A.T."/>
            <person name="Abreu F."/>
            <person name="Lins U."/>
        </authorList>
    </citation>
    <scope>NUCLEOTIDE SEQUENCE [LARGE SCALE GENOMIC DNA]</scope>
    <source>
        <strain evidence="3 4">IT-1</strain>
    </source>
</reference>
<comment type="domain">
    <text evidence="2">A Gly-cisPro motif from one monomer fits into the active site of the other monomer to allow specific chiral rejection of L-amino acids.</text>
</comment>
<dbReference type="GO" id="GO:0000049">
    <property type="term" value="F:tRNA binding"/>
    <property type="evidence" value="ECO:0007669"/>
    <property type="project" value="UniProtKB-UniRule"/>
</dbReference>
<comment type="catalytic activity">
    <reaction evidence="2">
        <text>a D-aminoacyl-tRNA + H2O = a tRNA + a D-alpha-amino acid + H(+)</text>
        <dbReference type="Rhea" id="RHEA:13953"/>
        <dbReference type="Rhea" id="RHEA-COMP:10123"/>
        <dbReference type="Rhea" id="RHEA-COMP:10124"/>
        <dbReference type="ChEBI" id="CHEBI:15377"/>
        <dbReference type="ChEBI" id="CHEBI:15378"/>
        <dbReference type="ChEBI" id="CHEBI:59871"/>
        <dbReference type="ChEBI" id="CHEBI:78442"/>
        <dbReference type="ChEBI" id="CHEBI:79333"/>
        <dbReference type="EC" id="3.1.1.96"/>
    </reaction>
</comment>
<protein>
    <recommendedName>
        <fullName evidence="2">D-aminoacyl-tRNA deacylase</fullName>
        <shortName evidence="2">DTD</shortName>
        <ecNumber evidence="2">3.1.1.96</ecNumber>
    </recommendedName>
    <alternativeName>
        <fullName evidence="2">Gly-tRNA(Ala) deacylase</fullName>
        <ecNumber evidence="2">3.1.1.-</ecNumber>
    </alternativeName>
</protein>
<dbReference type="InterPro" id="IPR003732">
    <property type="entry name" value="Daa-tRNA_deacyls_DTD"/>
</dbReference>
<accession>A0A1Y2K625</accession>
<dbReference type="OrthoDB" id="9801395at2"/>
<comment type="subunit">
    <text evidence="2">Homodimer.</text>
</comment>
<dbReference type="Pfam" id="PF02580">
    <property type="entry name" value="Tyr_Deacylase"/>
    <property type="match status" value="1"/>
</dbReference>
<keyword evidence="2" id="KW-0820">tRNA-binding</keyword>
<sequence length="152" mass="16646">MKAVVQRVSRADVRVDDEVVGQIGRGLLVLLAVERGDGDAQRHLMARKVARLRIFPDENGKMNLSVKEIGGEILVISQFTLAADMKKGYRPSFGGAEEPQRANEQYEIFCQELIDIEGVPVARGRFAADMQVSLINDGPVTIPLSFPPNNAA</sequence>
<comment type="similarity">
    <text evidence="1 2">Belongs to the DTD family.</text>
</comment>
<comment type="function">
    <text evidence="2">An aminoacyl-tRNA editing enzyme that deacylates mischarged D-aminoacyl-tRNAs. Also deacylates mischarged glycyl-tRNA(Ala), protecting cells against glycine mischarging by AlaRS. Acts via tRNA-based rather than protein-based catalysis; rejects L-amino acids rather than detecting D-amino acids in the active site. By recycling D-aminoacyl-tRNA to D-amino acids and free tRNA molecules, this enzyme counteracts the toxicity associated with the formation of D-aminoacyl-tRNA entities in vivo and helps enforce protein L-homochirality.</text>
</comment>
<dbReference type="EC" id="3.1.1.-" evidence="2"/>
<proteinExistence type="inferred from homology"/>
<keyword evidence="2" id="KW-0963">Cytoplasm</keyword>
<comment type="caution">
    <text evidence="3">The sequence shown here is derived from an EMBL/GenBank/DDBJ whole genome shotgun (WGS) entry which is preliminary data.</text>
</comment>
<name>A0A1Y2K625_9PROT</name>
<dbReference type="AlphaFoldDB" id="A0A1Y2K625"/>
<dbReference type="PANTHER" id="PTHR10472">
    <property type="entry name" value="D-TYROSYL-TRNA TYR DEACYLASE"/>
    <property type="match status" value="1"/>
</dbReference>
<dbReference type="Gene3D" id="3.50.80.10">
    <property type="entry name" value="D-tyrosyl-tRNA(Tyr) deacylase"/>
    <property type="match status" value="1"/>
</dbReference>
<dbReference type="PANTHER" id="PTHR10472:SF5">
    <property type="entry name" value="D-AMINOACYL-TRNA DEACYLASE 1"/>
    <property type="match status" value="1"/>
</dbReference>
<dbReference type="GO" id="GO:0051500">
    <property type="term" value="F:D-tyrosyl-tRNA(Tyr) deacylase activity"/>
    <property type="evidence" value="ECO:0007669"/>
    <property type="project" value="TreeGrafter"/>
</dbReference>
<dbReference type="InterPro" id="IPR023509">
    <property type="entry name" value="DTD-like_sf"/>
</dbReference>
<dbReference type="GO" id="GO:0106026">
    <property type="term" value="F:Gly-tRNA(Ala) deacylase activity"/>
    <property type="evidence" value="ECO:0007669"/>
    <property type="project" value="UniProtKB-UniRule"/>
</dbReference>
<dbReference type="EC" id="3.1.1.96" evidence="2"/>
<dbReference type="HAMAP" id="MF_00518">
    <property type="entry name" value="Deacylase_Dtd"/>
    <property type="match status" value="1"/>
</dbReference>
<evidence type="ECO:0000313" key="3">
    <source>
        <dbReference type="EMBL" id="OSM05134.1"/>
    </source>
</evidence>
<organism evidence="3 4">
    <name type="scientific">Magnetofaba australis IT-1</name>
    <dbReference type="NCBI Taxonomy" id="1434232"/>
    <lineage>
        <taxon>Bacteria</taxon>
        <taxon>Pseudomonadati</taxon>
        <taxon>Pseudomonadota</taxon>
        <taxon>Magnetococcia</taxon>
        <taxon>Magnetococcales</taxon>
        <taxon>Magnetococcaceae</taxon>
        <taxon>Magnetofaba</taxon>
    </lineage>
</organism>
<feature type="short sequence motif" description="Gly-cisPro motif, important for rejection of L-amino acids" evidence="2">
    <location>
        <begin position="138"/>
        <end position="139"/>
    </location>
</feature>
<keyword evidence="2" id="KW-0694">RNA-binding</keyword>
<dbReference type="GO" id="GO:0019478">
    <property type="term" value="P:D-amino acid catabolic process"/>
    <property type="evidence" value="ECO:0007669"/>
    <property type="project" value="UniProtKB-UniRule"/>
</dbReference>
<comment type="catalytic activity">
    <reaction evidence="2">
        <text>glycyl-tRNA(Ala) + H2O = tRNA(Ala) + glycine + H(+)</text>
        <dbReference type="Rhea" id="RHEA:53744"/>
        <dbReference type="Rhea" id="RHEA-COMP:9657"/>
        <dbReference type="Rhea" id="RHEA-COMP:13640"/>
        <dbReference type="ChEBI" id="CHEBI:15377"/>
        <dbReference type="ChEBI" id="CHEBI:15378"/>
        <dbReference type="ChEBI" id="CHEBI:57305"/>
        <dbReference type="ChEBI" id="CHEBI:78442"/>
        <dbReference type="ChEBI" id="CHEBI:78522"/>
    </reaction>
</comment>
<dbReference type="NCBIfam" id="TIGR00256">
    <property type="entry name" value="D-aminoacyl-tRNA deacylase"/>
    <property type="match status" value="1"/>
</dbReference>
<dbReference type="Proteomes" id="UP000194003">
    <property type="component" value="Unassembled WGS sequence"/>
</dbReference>
<dbReference type="GO" id="GO:0043908">
    <property type="term" value="F:Ser(Gly)-tRNA(Ala) hydrolase activity"/>
    <property type="evidence" value="ECO:0007669"/>
    <property type="project" value="UniProtKB-UniRule"/>
</dbReference>
<dbReference type="SUPFAM" id="SSF69500">
    <property type="entry name" value="DTD-like"/>
    <property type="match status" value="1"/>
</dbReference>
<dbReference type="STRING" id="1434232.MAIT1_03286"/>